<protein>
    <submittedName>
        <fullName evidence="3">Csn12 family protein</fullName>
    </submittedName>
</protein>
<sequence length="673" mass="74516">MNSGQTSARAANHGVAESAPCTSSNREAAPWLLGDSSKREARFTGQWLAEWVRSVAPELAQLSFNYELEEQDLVYLCDEAAAHFGSEFDKPLSKVSRQVQQWLTTALIQYFLEYDWAGEEVAADSEALVHGSDSAMAPSIAMTAMLGQCLTAINGYIQAENEEQLTNILTFEPPFTGDHSNMIAELRQAYPKGSEDALEKKCTQSLVAARDGTGGNGSWTPFITFIAHYLTYLRDVDLERNGYLETYNSLITLQEKAQSALVHPAYGHLMLLPVVNCAKLVCRLAIGLDKQPELIAHLKSDEPVDGDGEGGPRDTLPERAADTLRKAFTTCLNDRTSGLGKDGRPTGKKKGIYKIANICLKILFQCRKTRNATMIFMNIGNQSPPLSAYPRSEQVTYLYYLGRFLFQTNHFYRAQEALQHAYNLSPTDSSCVRQRRHILVYLTTCNLILGRFPSASLLQRHEALHFQQHFGPIMQAMRTGDLGLFRRHLDLGSPSADWLLHFRILLQLQNRCEVHVWRALIVRTWQISGHKQSGRPENEGNTLLDINKLVRAFNLAEKSSQNPQDASYVDPDLDGADLEIEEEAAASTISVESRLSSLISQGFLLGTVLHTQLILVILGMKAGNVVTAGFPSPWKVIKHKANAEVPGWRKLPQIAGGGGQVINMKGARAAGSE</sequence>
<proteinExistence type="predicted"/>
<dbReference type="PROSITE" id="PS50005">
    <property type="entry name" value="TPR"/>
    <property type="match status" value="1"/>
</dbReference>
<evidence type="ECO:0000313" key="3">
    <source>
        <dbReference type="EMBL" id="USW56055.1"/>
    </source>
</evidence>
<dbReference type="SMART" id="SM00753">
    <property type="entry name" value="PAM"/>
    <property type="match status" value="1"/>
</dbReference>
<dbReference type="InterPro" id="IPR045114">
    <property type="entry name" value="Csn12-like"/>
</dbReference>
<name>A0A9Q9EMH9_9PEZI</name>
<gene>
    <name evidence="3" type="ORF">Slin15195_G093740</name>
</gene>
<dbReference type="GO" id="GO:0003690">
    <property type="term" value="F:double-stranded DNA binding"/>
    <property type="evidence" value="ECO:0007669"/>
    <property type="project" value="InterPro"/>
</dbReference>
<evidence type="ECO:0000313" key="4">
    <source>
        <dbReference type="Proteomes" id="UP001056384"/>
    </source>
</evidence>
<feature type="repeat" description="TPR" evidence="1">
    <location>
        <begin position="395"/>
        <end position="428"/>
    </location>
</feature>
<dbReference type="EMBL" id="CP099425">
    <property type="protein sequence ID" value="USW56055.1"/>
    <property type="molecule type" value="Genomic_DNA"/>
</dbReference>
<keyword evidence="1" id="KW-0802">TPR repeat</keyword>
<organism evidence="3 4">
    <name type="scientific">Septoria linicola</name>
    <dbReference type="NCBI Taxonomy" id="215465"/>
    <lineage>
        <taxon>Eukaryota</taxon>
        <taxon>Fungi</taxon>
        <taxon>Dikarya</taxon>
        <taxon>Ascomycota</taxon>
        <taxon>Pezizomycotina</taxon>
        <taxon>Dothideomycetes</taxon>
        <taxon>Dothideomycetidae</taxon>
        <taxon>Mycosphaerellales</taxon>
        <taxon>Mycosphaerellaceae</taxon>
        <taxon>Septoria</taxon>
    </lineage>
</organism>
<dbReference type="PANTHER" id="PTHR12732:SF8">
    <property type="entry name" value="NUCLEAR MRNA EXPORT PROTEIN THP1"/>
    <property type="match status" value="1"/>
</dbReference>
<dbReference type="AlphaFoldDB" id="A0A9Q9EMH9"/>
<dbReference type="GO" id="GO:0003723">
    <property type="term" value="F:RNA binding"/>
    <property type="evidence" value="ECO:0007669"/>
    <property type="project" value="InterPro"/>
</dbReference>
<feature type="region of interest" description="Disordered" evidence="2">
    <location>
        <begin position="1"/>
        <end position="22"/>
    </location>
</feature>
<accession>A0A9Q9EMH9</accession>
<reference evidence="3" key="1">
    <citation type="submission" date="2022-06" db="EMBL/GenBank/DDBJ databases">
        <title>Complete genome sequences of two strains of the flax pathogen Septoria linicola.</title>
        <authorList>
            <person name="Lapalu N."/>
            <person name="Simon A."/>
            <person name="Demenou B."/>
            <person name="Paumier D."/>
            <person name="Guillot M.-P."/>
            <person name="Gout L."/>
            <person name="Valade R."/>
        </authorList>
    </citation>
    <scope>NUCLEOTIDE SEQUENCE</scope>
    <source>
        <strain evidence="3">SE15195</strain>
    </source>
</reference>
<dbReference type="InterPro" id="IPR019734">
    <property type="entry name" value="TPR_rpt"/>
</dbReference>
<evidence type="ECO:0000256" key="1">
    <source>
        <dbReference type="PROSITE-ProRule" id="PRU00339"/>
    </source>
</evidence>
<keyword evidence="4" id="KW-1185">Reference proteome</keyword>
<evidence type="ECO:0000256" key="2">
    <source>
        <dbReference type="SAM" id="MobiDB-lite"/>
    </source>
</evidence>
<dbReference type="PANTHER" id="PTHR12732">
    <property type="entry name" value="UNCHARACTERIZED PROTEASOME COMPONENT REGION PCI-CONTAINING"/>
    <property type="match status" value="1"/>
</dbReference>
<dbReference type="Proteomes" id="UP001056384">
    <property type="component" value="Chromosome 8"/>
</dbReference>